<dbReference type="OrthoDB" id="6400575at2"/>
<evidence type="ECO:0000313" key="3">
    <source>
        <dbReference type="Proteomes" id="UP000193933"/>
    </source>
</evidence>
<evidence type="ECO:0008006" key="4">
    <source>
        <dbReference type="Google" id="ProtNLM"/>
    </source>
</evidence>
<protein>
    <recommendedName>
        <fullName evidence="4">DUF1496 domain-containing protein</fullName>
    </recommendedName>
</protein>
<gene>
    <name evidence="2" type="ORF">HA41_09005</name>
</gene>
<evidence type="ECO:0000256" key="1">
    <source>
        <dbReference type="SAM" id="SignalP"/>
    </source>
</evidence>
<dbReference type="Pfam" id="PF07383">
    <property type="entry name" value="DUF1496"/>
    <property type="match status" value="1"/>
</dbReference>
<keyword evidence="1" id="KW-0732">Signal</keyword>
<accession>A0A1X1BX27</accession>
<sequence>MRRYLLLTVLALSLAAGAVQANSRHQPPPVSDNGVNTDVVVDLPPEVWTQGQRRQPDCIRCCIFEDRNYSEGSVVKSEGVLLQCARDEHSLGTNNLIWKIVK</sequence>
<dbReference type="InterPro" id="IPR009971">
    <property type="entry name" value="DUF1496"/>
</dbReference>
<dbReference type="RefSeq" id="WP_094120530.1">
    <property type="nucleotide sequence ID" value="NZ_MLFN01000020.1"/>
</dbReference>
<dbReference type="EMBL" id="MLFN01000020">
    <property type="protein sequence ID" value="ORM53222.1"/>
    <property type="molecule type" value="Genomic_DNA"/>
</dbReference>
<feature type="signal peptide" evidence="1">
    <location>
        <begin position="1"/>
        <end position="21"/>
    </location>
</feature>
<dbReference type="AlphaFoldDB" id="A0A1X1BX27"/>
<keyword evidence="3" id="KW-1185">Reference proteome</keyword>
<dbReference type="STRING" id="472705.GCA_001743465_02930"/>
<feature type="chain" id="PRO_5012077789" description="DUF1496 domain-containing protein" evidence="1">
    <location>
        <begin position="22"/>
        <end position="102"/>
    </location>
</feature>
<proteinExistence type="predicted"/>
<comment type="caution">
    <text evidence="2">The sequence shown here is derived from an EMBL/GenBank/DDBJ whole genome shotgun (WGS) entry which is preliminary data.</text>
</comment>
<reference evidence="2 3" key="1">
    <citation type="journal article" date="2017" name="Antonie Van Leeuwenhoek">
        <title>Phylogenomic resolution of the bacterial genus Pantoea and its relationship with Erwinia and Tatumella.</title>
        <authorList>
            <person name="Palmer M."/>
            <person name="Steenkamp E.T."/>
            <person name="Coetzee M.P."/>
            <person name="Chan W.Y."/>
            <person name="van Zyl E."/>
            <person name="De Maayer P."/>
            <person name="Coutinho T.A."/>
            <person name="Blom J."/>
            <person name="Smits T.H."/>
            <person name="Duffy B."/>
            <person name="Venter S.N."/>
        </authorList>
    </citation>
    <scope>NUCLEOTIDE SEQUENCE [LARGE SCALE GENOMIC DNA]</scope>
    <source>
        <strain evidence="2 3">LMG 24534</strain>
    </source>
</reference>
<name>A0A1X1BX27_9GAMM</name>
<evidence type="ECO:0000313" key="2">
    <source>
        <dbReference type="EMBL" id="ORM53222.1"/>
    </source>
</evidence>
<dbReference type="Proteomes" id="UP000193933">
    <property type="component" value="Unassembled WGS sequence"/>
</dbReference>
<organism evidence="2 3">
    <name type="scientific">Pantoea conspicua</name>
    <dbReference type="NCBI Taxonomy" id="472705"/>
    <lineage>
        <taxon>Bacteria</taxon>
        <taxon>Pseudomonadati</taxon>
        <taxon>Pseudomonadota</taxon>
        <taxon>Gammaproteobacteria</taxon>
        <taxon>Enterobacterales</taxon>
        <taxon>Erwiniaceae</taxon>
        <taxon>Pantoea</taxon>
    </lineage>
</organism>